<dbReference type="Proteomes" id="UP001059380">
    <property type="component" value="Chromosome"/>
</dbReference>
<dbReference type="InterPro" id="IPR038770">
    <property type="entry name" value="Na+/solute_symporter_sf"/>
</dbReference>
<accession>A0A9J7BK17</accession>
<evidence type="ECO:0000256" key="5">
    <source>
        <dbReference type="ARBA" id="ARBA00022989"/>
    </source>
</evidence>
<feature type="transmembrane region" description="Helical" evidence="7">
    <location>
        <begin position="355"/>
        <end position="375"/>
    </location>
</feature>
<evidence type="ECO:0000256" key="7">
    <source>
        <dbReference type="SAM" id="Phobius"/>
    </source>
</evidence>
<feature type="transmembrane region" description="Helical" evidence="7">
    <location>
        <begin position="326"/>
        <end position="349"/>
    </location>
</feature>
<gene>
    <name evidence="9" type="ORF">MOP44_16250</name>
</gene>
<dbReference type="EMBL" id="CP093313">
    <property type="protein sequence ID" value="UWZ82122.1"/>
    <property type="molecule type" value="Genomic_DNA"/>
</dbReference>
<comment type="similarity">
    <text evidence="2">Belongs to the monovalent cation:proton antiporter 2 (CPA2) transporter (TC 2.A.37) family.</text>
</comment>
<feature type="transmembrane region" description="Helical" evidence="7">
    <location>
        <begin position="121"/>
        <end position="140"/>
    </location>
</feature>
<feature type="transmembrane region" description="Helical" evidence="7">
    <location>
        <begin position="152"/>
        <end position="175"/>
    </location>
</feature>
<feature type="transmembrane region" description="Helical" evidence="7">
    <location>
        <begin position="181"/>
        <end position="201"/>
    </location>
</feature>
<name>A0A9J7BK17_9BACT</name>
<feature type="transmembrane region" description="Helical" evidence="7">
    <location>
        <begin position="292"/>
        <end position="314"/>
    </location>
</feature>
<organism evidence="9 10">
    <name type="scientific">Occallatibacter riparius</name>
    <dbReference type="NCBI Taxonomy" id="1002689"/>
    <lineage>
        <taxon>Bacteria</taxon>
        <taxon>Pseudomonadati</taxon>
        <taxon>Acidobacteriota</taxon>
        <taxon>Terriglobia</taxon>
        <taxon>Terriglobales</taxon>
        <taxon>Acidobacteriaceae</taxon>
        <taxon>Occallatibacter</taxon>
    </lineage>
</organism>
<sequence length="376" mass="38962">MPANHLSLLFFQLGAAIIGLAILARLASRWGFSSISFYLLGGLAFGKGGLAPLDVSKAFIRDGAEIGVLLLLFMLGLEYSGAELRHNLKSGMKGGVIDLLLNFPPGFAAGLLLGWGILPSVLLGGVTLISSSGIISRVLTELKLTNAPETPRVLAILVLEDLIMAVYLPLVGVLIGGGGAMHIALSIAVATTAVALVLFIATRYGERLSALAAHTSDEVLLLTLLGTILIVAGGAESLQVSAAIGAFLVGIAVSGPVAERSYRMVTPLRDLFAAIFFFFFGLEIDPKSLLPALPVALVLGAVTAGTKILTGYWATRGTGIETRLRLRAGLTLVSRGEFSIVIAGLGVALEPKLGSLSAAYVLLMAVLGPVAARIVK</sequence>
<dbReference type="InterPro" id="IPR006153">
    <property type="entry name" value="Cation/H_exchanger_TM"/>
</dbReference>
<keyword evidence="5 7" id="KW-1133">Transmembrane helix</keyword>
<evidence type="ECO:0000256" key="2">
    <source>
        <dbReference type="ARBA" id="ARBA00005551"/>
    </source>
</evidence>
<dbReference type="GO" id="GO:1902600">
    <property type="term" value="P:proton transmembrane transport"/>
    <property type="evidence" value="ECO:0007669"/>
    <property type="project" value="InterPro"/>
</dbReference>
<evidence type="ECO:0000256" key="3">
    <source>
        <dbReference type="ARBA" id="ARBA00022448"/>
    </source>
</evidence>
<dbReference type="Pfam" id="PF00999">
    <property type="entry name" value="Na_H_Exchanger"/>
    <property type="match status" value="1"/>
</dbReference>
<feature type="transmembrane region" description="Helical" evidence="7">
    <location>
        <begin position="6"/>
        <end position="23"/>
    </location>
</feature>
<keyword evidence="4 7" id="KW-0812">Transmembrane</keyword>
<evidence type="ECO:0000256" key="1">
    <source>
        <dbReference type="ARBA" id="ARBA00004141"/>
    </source>
</evidence>
<reference evidence="9" key="1">
    <citation type="submission" date="2021-04" db="EMBL/GenBank/DDBJ databases">
        <title>Phylogenetic analysis of Acidobacteriaceae.</title>
        <authorList>
            <person name="Qiu L."/>
            <person name="Zhang Q."/>
        </authorList>
    </citation>
    <scope>NUCLEOTIDE SEQUENCE</scope>
    <source>
        <strain evidence="9">DSM 25168</strain>
    </source>
</reference>
<evidence type="ECO:0000259" key="8">
    <source>
        <dbReference type="Pfam" id="PF00999"/>
    </source>
</evidence>
<evidence type="ECO:0000313" key="9">
    <source>
        <dbReference type="EMBL" id="UWZ82122.1"/>
    </source>
</evidence>
<comment type="subcellular location">
    <subcellularLocation>
        <location evidence="1">Membrane</location>
        <topology evidence="1">Multi-pass membrane protein</topology>
    </subcellularLocation>
</comment>
<dbReference type="AlphaFoldDB" id="A0A9J7BK17"/>
<feature type="transmembrane region" description="Helical" evidence="7">
    <location>
        <begin position="238"/>
        <end position="258"/>
    </location>
</feature>
<feature type="transmembrane region" description="Helical" evidence="7">
    <location>
        <begin position="96"/>
        <end position="115"/>
    </location>
</feature>
<evidence type="ECO:0000256" key="6">
    <source>
        <dbReference type="ARBA" id="ARBA00023136"/>
    </source>
</evidence>
<dbReference type="RefSeq" id="WP_260791221.1">
    <property type="nucleotide sequence ID" value="NZ_CP093313.1"/>
</dbReference>
<protein>
    <submittedName>
        <fullName evidence="9">Cation:proton antiporter</fullName>
    </submittedName>
</protein>
<dbReference type="GO" id="GO:0016020">
    <property type="term" value="C:membrane"/>
    <property type="evidence" value="ECO:0007669"/>
    <property type="project" value="UniProtKB-SubCell"/>
</dbReference>
<feature type="transmembrane region" description="Helical" evidence="7">
    <location>
        <begin position="66"/>
        <end position="84"/>
    </location>
</feature>
<dbReference type="PANTHER" id="PTHR42751:SF6">
    <property type="entry name" value="CONSERVED INTEGRAL MEMBRANE TRANSPORT PROTEIN-RELATED"/>
    <property type="match status" value="1"/>
</dbReference>
<dbReference type="GO" id="GO:0015297">
    <property type="term" value="F:antiporter activity"/>
    <property type="evidence" value="ECO:0007669"/>
    <property type="project" value="InterPro"/>
</dbReference>
<dbReference type="PANTHER" id="PTHR42751">
    <property type="entry name" value="SODIUM/HYDROGEN EXCHANGER FAMILY/TRKA DOMAIN PROTEIN"/>
    <property type="match status" value="1"/>
</dbReference>
<evidence type="ECO:0000313" key="10">
    <source>
        <dbReference type="Proteomes" id="UP001059380"/>
    </source>
</evidence>
<keyword evidence="10" id="KW-1185">Reference proteome</keyword>
<dbReference type="Gene3D" id="1.20.1530.20">
    <property type="match status" value="1"/>
</dbReference>
<feature type="transmembrane region" description="Helical" evidence="7">
    <location>
        <begin position="208"/>
        <end position="232"/>
    </location>
</feature>
<dbReference type="KEGG" id="orp:MOP44_16250"/>
<feature type="transmembrane region" description="Helical" evidence="7">
    <location>
        <begin position="30"/>
        <end position="46"/>
    </location>
</feature>
<feature type="transmembrane region" description="Helical" evidence="7">
    <location>
        <begin position="270"/>
        <end position="286"/>
    </location>
</feature>
<evidence type="ECO:0000256" key="4">
    <source>
        <dbReference type="ARBA" id="ARBA00022692"/>
    </source>
</evidence>
<feature type="domain" description="Cation/H+ exchanger transmembrane" evidence="8">
    <location>
        <begin position="20"/>
        <end position="370"/>
    </location>
</feature>
<keyword evidence="6 7" id="KW-0472">Membrane</keyword>
<proteinExistence type="inferred from homology"/>
<keyword evidence="3" id="KW-0813">Transport</keyword>